<evidence type="ECO:0000256" key="1">
    <source>
        <dbReference type="ARBA" id="ARBA00023235"/>
    </source>
</evidence>
<keyword evidence="4" id="KW-1185">Reference proteome</keyword>
<evidence type="ECO:0000313" key="4">
    <source>
        <dbReference type="Proteomes" id="UP000675664"/>
    </source>
</evidence>
<dbReference type="InterPro" id="IPR013022">
    <property type="entry name" value="Xyl_isomerase-like_TIM-brl"/>
</dbReference>
<evidence type="ECO:0000313" key="3">
    <source>
        <dbReference type="EMBL" id="MBR0597107.1"/>
    </source>
</evidence>
<sequence length="274" mass="30717">MKEWQFALSSADDAGPTAPILLIGDICSNLIQAAQLGYHAIEVHTRETARWDYASIEKVMQDCNMKIAAIVTGRLCTEGQVNLIDDIPYVTQSAMDGMRQYIQMAQRFQTDIVIGWVKGRIPAGAGAKKYLDRLAYHLQILDEFAGERDVHIHLEVINRYETNIFNTAAETMEFIEKNKLENCFVHLDTFHMGIDETDPAAAIQLCGKKLGYMHLADNSRCYPGSGQFDFRKILQALDTIEYGGYLSVECLPKPDGITAARYAIKHVMECIASN</sequence>
<name>A0A8J7VXW8_9FIRM</name>
<evidence type="ECO:0000259" key="2">
    <source>
        <dbReference type="Pfam" id="PF01261"/>
    </source>
</evidence>
<dbReference type="SUPFAM" id="SSF51658">
    <property type="entry name" value="Xylose isomerase-like"/>
    <property type="match status" value="1"/>
</dbReference>
<feature type="domain" description="Xylose isomerase-like TIM barrel" evidence="2">
    <location>
        <begin position="32"/>
        <end position="258"/>
    </location>
</feature>
<accession>A0A8J7VXW8</accession>
<dbReference type="AlphaFoldDB" id="A0A8J7VXW8"/>
<dbReference type="Gene3D" id="3.20.20.150">
    <property type="entry name" value="Divalent-metal-dependent TIM barrel enzymes"/>
    <property type="match status" value="1"/>
</dbReference>
<organism evidence="3 4">
    <name type="scientific">Sinanaerobacter chloroacetimidivorans</name>
    <dbReference type="NCBI Taxonomy" id="2818044"/>
    <lineage>
        <taxon>Bacteria</taxon>
        <taxon>Bacillati</taxon>
        <taxon>Bacillota</taxon>
        <taxon>Clostridia</taxon>
        <taxon>Peptostreptococcales</taxon>
        <taxon>Anaerovoracaceae</taxon>
        <taxon>Sinanaerobacter</taxon>
    </lineage>
</organism>
<gene>
    <name evidence="3" type="ORF">KCX82_04420</name>
</gene>
<reference evidence="3" key="2">
    <citation type="submission" date="2021-04" db="EMBL/GenBank/DDBJ databases">
        <authorList>
            <person name="Liu J."/>
        </authorList>
    </citation>
    <scope>NUCLEOTIDE SEQUENCE</scope>
    <source>
        <strain evidence="3">BAD-6</strain>
    </source>
</reference>
<dbReference type="PANTHER" id="PTHR43489">
    <property type="entry name" value="ISOMERASE"/>
    <property type="match status" value="1"/>
</dbReference>
<comment type="caution">
    <text evidence="3">The sequence shown here is derived from an EMBL/GenBank/DDBJ whole genome shotgun (WGS) entry which is preliminary data.</text>
</comment>
<reference evidence="3" key="1">
    <citation type="submission" date="2021-04" db="EMBL/GenBank/DDBJ databases">
        <title>Sinoanaerobacter chloroacetimidivorans sp. nov., an obligate anaerobic bacterium isolated from anaerobic sludge.</title>
        <authorList>
            <person name="Bao Y."/>
        </authorList>
    </citation>
    <scope>NUCLEOTIDE SEQUENCE</scope>
    <source>
        <strain evidence="3">BAD-6</strain>
    </source>
</reference>
<dbReference type="InterPro" id="IPR036237">
    <property type="entry name" value="Xyl_isomerase-like_sf"/>
</dbReference>
<dbReference type="EMBL" id="JAGSND010000002">
    <property type="protein sequence ID" value="MBR0597107.1"/>
    <property type="molecule type" value="Genomic_DNA"/>
</dbReference>
<dbReference type="InterPro" id="IPR050417">
    <property type="entry name" value="Sugar_Epim/Isomerase"/>
</dbReference>
<dbReference type="Proteomes" id="UP000675664">
    <property type="component" value="Unassembled WGS sequence"/>
</dbReference>
<protein>
    <submittedName>
        <fullName evidence="3">Sugar phosphate isomerase/epimerase</fullName>
    </submittedName>
</protein>
<proteinExistence type="predicted"/>
<dbReference type="RefSeq" id="WP_227017238.1">
    <property type="nucleotide sequence ID" value="NZ_JAGSND010000002.1"/>
</dbReference>
<keyword evidence="1 3" id="KW-0413">Isomerase</keyword>
<dbReference type="Pfam" id="PF01261">
    <property type="entry name" value="AP_endonuc_2"/>
    <property type="match status" value="1"/>
</dbReference>
<dbReference type="GO" id="GO:0016853">
    <property type="term" value="F:isomerase activity"/>
    <property type="evidence" value="ECO:0007669"/>
    <property type="project" value="UniProtKB-KW"/>
</dbReference>
<dbReference type="PANTHER" id="PTHR43489:SF7">
    <property type="entry name" value="3-DEHYDRO-D-GULOSIDE 4-EPIMERASE-RELATED"/>
    <property type="match status" value="1"/>
</dbReference>